<dbReference type="Proteomes" id="UP000565572">
    <property type="component" value="Unassembled WGS sequence"/>
</dbReference>
<dbReference type="InterPro" id="IPR031704">
    <property type="entry name" value="Glyco_hydro_36_N"/>
</dbReference>
<evidence type="ECO:0000256" key="2">
    <source>
        <dbReference type="ARBA" id="ARBA00012755"/>
    </source>
</evidence>
<accession>A0A7W5JY72</accession>
<comment type="similarity">
    <text evidence="5">Belongs to the glycosyl hydrolase.</text>
</comment>
<dbReference type="CDD" id="cd14791">
    <property type="entry name" value="GH36"/>
    <property type="match status" value="1"/>
</dbReference>
<evidence type="ECO:0000256" key="4">
    <source>
        <dbReference type="ARBA" id="ARBA00023295"/>
    </source>
</evidence>
<dbReference type="PANTHER" id="PTHR43053">
    <property type="entry name" value="GLYCOSIDASE FAMILY 31"/>
    <property type="match status" value="1"/>
</dbReference>
<dbReference type="InterPro" id="IPR002252">
    <property type="entry name" value="Glyco_hydro_36"/>
</dbReference>
<organism evidence="9 10">
    <name type="scientific">Microlunatus antarcticus</name>
    <dbReference type="NCBI Taxonomy" id="53388"/>
    <lineage>
        <taxon>Bacteria</taxon>
        <taxon>Bacillati</taxon>
        <taxon>Actinomycetota</taxon>
        <taxon>Actinomycetes</taxon>
        <taxon>Propionibacteriales</taxon>
        <taxon>Propionibacteriaceae</taxon>
        <taxon>Microlunatus</taxon>
    </lineage>
</organism>
<reference evidence="9 10" key="1">
    <citation type="submission" date="2020-08" db="EMBL/GenBank/DDBJ databases">
        <title>Sequencing the genomes of 1000 actinobacteria strains.</title>
        <authorList>
            <person name="Klenk H.-P."/>
        </authorList>
    </citation>
    <scope>NUCLEOTIDE SEQUENCE [LARGE SCALE GENOMIC DNA]</scope>
    <source>
        <strain evidence="9 10">DSM 11053</strain>
    </source>
</reference>
<feature type="domain" description="Glycosyl hydrolase family 36 N-terminal" evidence="8">
    <location>
        <begin position="29"/>
        <end position="274"/>
    </location>
</feature>
<proteinExistence type="inferred from homology"/>
<protein>
    <recommendedName>
        <fullName evidence="2 5">Alpha-galactosidase</fullName>
        <ecNumber evidence="2 5">3.2.1.22</ecNumber>
    </recommendedName>
</protein>
<gene>
    <name evidence="9" type="ORF">FHX39_003304</name>
</gene>
<dbReference type="Gene3D" id="3.20.20.70">
    <property type="entry name" value="Aldolase class I"/>
    <property type="match status" value="1"/>
</dbReference>
<feature type="binding site" evidence="7">
    <location>
        <begin position="463"/>
        <end position="467"/>
    </location>
    <ligand>
        <name>substrate</name>
    </ligand>
</feature>
<dbReference type="SUPFAM" id="SSF51445">
    <property type="entry name" value="(Trans)glycosidases"/>
    <property type="match status" value="1"/>
</dbReference>
<feature type="active site" description="Nucleophile" evidence="6">
    <location>
        <position position="465"/>
    </location>
</feature>
<feature type="binding site" evidence="7">
    <location>
        <position position="189"/>
    </location>
    <ligand>
        <name>substrate</name>
    </ligand>
</feature>
<keyword evidence="4 5" id="KW-0326">Glycosidase</keyword>
<dbReference type="PANTHER" id="PTHR43053:SF3">
    <property type="entry name" value="ALPHA-GALACTOSIDASE C-RELATED"/>
    <property type="match status" value="1"/>
</dbReference>
<evidence type="ECO:0000256" key="7">
    <source>
        <dbReference type="PIRSR" id="PIRSR005536-2"/>
    </source>
</evidence>
<feature type="binding site" evidence="7">
    <location>
        <position position="531"/>
    </location>
    <ligand>
        <name>substrate</name>
    </ligand>
</feature>
<feature type="active site" description="Proton donor" evidence="6">
    <location>
        <position position="531"/>
    </location>
</feature>
<evidence type="ECO:0000313" key="9">
    <source>
        <dbReference type="EMBL" id="MBB3328360.1"/>
    </source>
</evidence>
<evidence type="ECO:0000259" key="8">
    <source>
        <dbReference type="Pfam" id="PF16875"/>
    </source>
</evidence>
<dbReference type="InterPro" id="IPR017853">
    <property type="entry name" value="GH"/>
</dbReference>
<dbReference type="PRINTS" id="PR00743">
    <property type="entry name" value="GLHYDRLASE36"/>
</dbReference>
<dbReference type="FunFam" id="3.20.20.70:FF:000118">
    <property type="entry name" value="Alpha-galactosidase"/>
    <property type="match status" value="1"/>
</dbReference>
<dbReference type="EMBL" id="JACHZG010000001">
    <property type="protein sequence ID" value="MBB3328360.1"/>
    <property type="molecule type" value="Genomic_DNA"/>
</dbReference>
<keyword evidence="3 5" id="KW-0378">Hydrolase</keyword>
<dbReference type="InterPro" id="IPR050985">
    <property type="entry name" value="Alpha-glycosidase_related"/>
</dbReference>
<dbReference type="EC" id="3.2.1.22" evidence="2 5"/>
<keyword evidence="10" id="KW-1185">Reference proteome</keyword>
<evidence type="ECO:0000313" key="10">
    <source>
        <dbReference type="Proteomes" id="UP000565572"/>
    </source>
</evidence>
<feature type="binding site" evidence="7">
    <location>
        <position position="430"/>
    </location>
    <ligand>
        <name>substrate</name>
    </ligand>
</feature>
<evidence type="ECO:0000256" key="5">
    <source>
        <dbReference type="PIRNR" id="PIRNR005536"/>
    </source>
</evidence>
<dbReference type="InterPro" id="IPR000111">
    <property type="entry name" value="Glyco_hydro_27/36_CS"/>
</dbReference>
<comment type="catalytic activity">
    <reaction evidence="1 5">
        <text>Hydrolysis of terminal, non-reducing alpha-D-galactose residues in alpha-D-galactosides, including galactose oligosaccharides, galactomannans and galactolipids.</text>
        <dbReference type="EC" id="3.2.1.22"/>
    </reaction>
</comment>
<dbReference type="AlphaFoldDB" id="A0A7W5JY72"/>
<dbReference type="Pfam" id="PF16875">
    <property type="entry name" value="Glyco_hydro_36N"/>
    <property type="match status" value="1"/>
</dbReference>
<dbReference type="GO" id="GO:0016052">
    <property type="term" value="P:carbohydrate catabolic process"/>
    <property type="evidence" value="ECO:0007669"/>
    <property type="project" value="InterPro"/>
</dbReference>
<name>A0A7W5JY72_9ACTN</name>
<sequence length="752" mass="80704">MPATPSALPTCVALSAAGVSLVLDLGGAGLPRVLHWGAALPTLTDEDAVALAEASAAVVAPSSIDDPVSVALLPEHWTGWTGRPGLSGSRAGAGWSPKFTVASLALDGADVALGSGVTNAGAATLVVRADDQEAGLALELTVQLTPEGLVRLRARLTNTAADAYGLQDLVLALPVPAVAREVLDLAGRWGKERTPQRGRLDVGTHLREGRRGRTGPDAATLLHVGTPGFDFATGEVWAVHTAWSGNHTHYAERLSSGEQVIGGGELLLPGEVVLGPDASYETPWVYAAYGTGLDEVARRFHRFLRARPNHPGPDRPVTINVWEAVYFDHANHEKLLELARLAAAAGVERYVLDDGWFGGRRDDSAGLGDWTVSPDVWPEGLHPLVDAVTGLGMQFGLWFEPEMVNEDSDVARAHPEWIMATGGRIPVEARQQQVINLGIPECYAYIRDQIFAILAEYDISYIKWDHNRDLVDAGTSPTGQPGVHAQTLAFYRLVDEIKAAHPGLEIESCSSGGSRVDLGVLERTDRVWVSDCIDPLERQQMHRWTTQLIPPELMGAHIASGASHTTGRHHELRFRAATAIWGHLGVEWDLTSATETELAELGAWIAFYKEHRALLLQGDLVRIDFPDDALLAGGVVAHDRRSAIYSFASVSRSDVAILGRVPLPGLDPDLRYRVTPALLDQPPSGVVPPPWWHVDRAGTSDHATSDHLGPLRLVQQDRGPVVLTGAVLGRSGLTVAPTNPEQVATYLVEAVG</sequence>
<evidence type="ECO:0000256" key="1">
    <source>
        <dbReference type="ARBA" id="ARBA00001255"/>
    </source>
</evidence>
<dbReference type="GO" id="GO:0004557">
    <property type="term" value="F:alpha-galactosidase activity"/>
    <property type="evidence" value="ECO:0007669"/>
    <property type="project" value="UniProtKB-UniRule"/>
</dbReference>
<dbReference type="InterPro" id="IPR013785">
    <property type="entry name" value="Aldolase_TIM"/>
</dbReference>
<dbReference type="Gene3D" id="2.70.98.60">
    <property type="entry name" value="alpha-galactosidase from lactobacil brevis"/>
    <property type="match status" value="1"/>
</dbReference>
<dbReference type="PROSITE" id="PS00512">
    <property type="entry name" value="ALPHA_GALACTOSIDASE"/>
    <property type="match status" value="1"/>
</dbReference>
<dbReference type="Pfam" id="PF02065">
    <property type="entry name" value="Melibiase"/>
    <property type="match status" value="1"/>
</dbReference>
<comment type="caution">
    <text evidence="9">The sequence shown here is derived from an EMBL/GenBank/DDBJ whole genome shotgun (WGS) entry which is preliminary data.</text>
</comment>
<feature type="binding site" evidence="7">
    <location>
        <begin position="353"/>
        <end position="354"/>
    </location>
    <ligand>
        <name>substrate</name>
    </ligand>
</feature>
<evidence type="ECO:0000256" key="6">
    <source>
        <dbReference type="PIRSR" id="PIRSR005536-1"/>
    </source>
</evidence>
<feature type="binding site" evidence="7">
    <location>
        <position position="509"/>
    </location>
    <ligand>
        <name>substrate</name>
    </ligand>
</feature>
<evidence type="ECO:0000256" key="3">
    <source>
        <dbReference type="ARBA" id="ARBA00022801"/>
    </source>
</evidence>
<dbReference type="InterPro" id="IPR038417">
    <property type="entry name" value="Alpga-gal_N_sf"/>
</dbReference>
<dbReference type="PIRSF" id="PIRSF005536">
    <property type="entry name" value="Agal"/>
    <property type="match status" value="1"/>
</dbReference>
<dbReference type="RefSeq" id="WP_183340183.1">
    <property type="nucleotide sequence ID" value="NZ_JACHZG010000001.1"/>
</dbReference>